<dbReference type="GeneID" id="91990129"/>
<evidence type="ECO:0000313" key="2">
    <source>
        <dbReference type="Proteomes" id="UP000054399"/>
    </source>
</evidence>
<dbReference type="EMBL" id="ATAM02000005">
    <property type="protein sequence ID" value="KAL0249970.1"/>
    <property type="molecule type" value="Genomic_DNA"/>
</dbReference>
<proteinExistence type="predicted"/>
<reference evidence="1 2" key="2">
    <citation type="submission" date="2024-01" db="EMBL/GenBank/DDBJ databases">
        <title>Comparative genomics of Cryptococcus and Kwoniella reveals pathogenesis evolution and contrasting modes of karyotype evolution via chromosome fusion or intercentromeric recombination.</title>
        <authorList>
            <person name="Coelho M.A."/>
            <person name="David-Palma M."/>
            <person name="Shea T."/>
            <person name="Bowers K."/>
            <person name="Mcginley-Smith S."/>
            <person name="Mohammad A.W."/>
            <person name="Gnirke A."/>
            <person name="Yurkov A.M."/>
            <person name="Nowrousian M."/>
            <person name="Sun S."/>
            <person name="Cuomo C.A."/>
            <person name="Heitman J."/>
        </authorList>
    </citation>
    <scope>NUCLEOTIDE SEQUENCE [LARGE SCALE GENOMIC DNA]</scope>
    <source>
        <strain evidence="1 2">IND107</strain>
    </source>
</reference>
<accession>A0ABR3BSN9</accession>
<dbReference type="Proteomes" id="UP000054399">
    <property type="component" value="Unassembled WGS sequence"/>
</dbReference>
<name>A0ABR3BSN9_9TREE</name>
<keyword evidence="2" id="KW-1185">Reference proteome</keyword>
<gene>
    <name evidence="1" type="ORF">I308_103273</name>
</gene>
<dbReference type="RefSeq" id="XP_066614157.1">
    <property type="nucleotide sequence ID" value="XM_066757773.1"/>
</dbReference>
<evidence type="ECO:0000313" key="1">
    <source>
        <dbReference type="EMBL" id="KAL0249970.1"/>
    </source>
</evidence>
<comment type="caution">
    <text evidence="1">The sequence shown here is derived from an EMBL/GenBank/DDBJ whole genome shotgun (WGS) entry which is preliminary data.</text>
</comment>
<reference evidence="2" key="1">
    <citation type="submission" date="2015-01" db="EMBL/GenBank/DDBJ databases">
        <title>The Genome Sequence of Cryptococcus gattii MMRL2647.</title>
        <authorList>
            <consortium name="The Broad Institute Genomics Platform"/>
            <person name="Cuomo C."/>
            <person name="Litvintseva A."/>
            <person name="Chen Y."/>
            <person name="Heitman J."/>
            <person name="Sun S."/>
            <person name="Springer D."/>
            <person name="Dromer F."/>
            <person name="Young S."/>
            <person name="Zeng Q."/>
            <person name="Gargeya S."/>
            <person name="Abouelleil A."/>
            <person name="Alvarado L."/>
            <person name="Chapman S.B."/>
            <person name="Gainer-Dewar J."/>
            <person name="Goldberg J."/>
            <person name="Griggs A."/>
            <person name="Gujja S."/>
            <person name="Hansen M."/>
            <person name="Howarth C."/>
            <person name="Imamovic A."/>
            <person name="Larimer J."/>
            <person name="Murphy C."/>
            <person name="Naylor J."/>
            <person name="Pearson M."/>
            <person name="Priest M."/>
            <person name="Roberts A."/>
            <person name="Saif S."/>
            <person name="Shea T."/>
            <person name="Sykes S."/>
            <person name="Wortman J."/>
            <person name="Nusbaum C."/>
            <person name="Birren B."/>
        </authorList>
    </citation>
    <scope>NUCLEOTIDE SEQUENCE [LARGE SCALE GENOMIC DNA]</scope>
    <source>
        <strain evidence="2">IND107</strain>
    </source>
</reference>
<organism evidence="1 2">
    <name type="scientific">Cryptococcus tetragattii IND107</name>
    <dbReference type="NCBI Taxonomy" id="1296105"/>
    <lineage>
        <taxon>Eukaryota</taxon>
        <taxon>Fungi</taxon>
        <taxon>Dikarya</taxon>
        <taxon>Basidiomycota</taxon>
        <taxon>Agaricomycotina</taxon>
        <taxon>Tremellomycetes</taxon>
        <taxon>Tremellales</taxon>
        <taxon>Cryptococcaceae</taxon>
        <taxon>Cryptococcus</taxon>
        <taxon>Cryptococcus gattii species complex</taxon>
    </lineage>
</organism>
<protein>
    <submittedName>
        <fullName evidence="1">Uncharacterized protein</fullName>
    </submittedName>
</protein>
<sequence>MPKQHRPVAGLTLQVTPTAAGPYASLPPALHQNPARPPFLSALPRWDQKLIEKQQKAEMKRWKKMENEQKKLYKQIRKFITWGKNKNLKAMGKELNKDQFDHVHIPFHNGQRWLPQVADHDPELPKPKSEPGEAKKEILTSMTLPVTPHFEVNCSLTLF</sequence>